<name>A0A9X2Q2B3_9BACT</name>
<comment type="caution">
    <text evidence="3">The sequence shown here is derived from an EMBL/GenBank/DDBJ whole genome shotgun (WGS) entry which is preliminary data.</text>
</comment>
<feature type="transmembrane region" description="Helical" evidence="2">
    <location>
        <begin position="68"/>
        <end position="97"/>
    </location>
</feature>
<feature type="transmembrane region" description="Helical" evidence="2">
    <location>
        <begin position="31"/>
        <end position="56"/>
    </location>
</feature>
<dbReference type="Proteomes" id="UP001155027">
    <property type="component" value="Unassembled WGS sequence"/>
</dbReference>
<evidence type="ECO:0008006" key="5">
    <source>
        <dbReference type="Google" id="ProtNLM"/>
    </source>
</evidence>
<accession>A0A9X2Q2B3</accession>
<gene>
    <name evidence="3" type="ORF">GGP71_000867</name>
</gene>
<dbReference type="AlphaFoldDB" id="A0A9X2Q2B3"/>
<proteinExistence type="predicted"/>
<organism evidence="3 4">
    <name type="scientific">Salinibacter ruber</name>
    <dbReference type="NCBI Taxonomy" id="146919"/>
    <lineage>
        <taxon>Bacteria</taxon>
        <taxon>Pseudomonadati</taxon>
        <taxon>Rhodothermota</taxon>
        <taxon>Rhodothermia</taxon>
        <taxon>Rhodothermales</taxon>
        <taxon>Salinibacteraceae</taxon>
        <taxon>Salinibacter</taxon>
    </lineage>
</organism>
<dbReference type="RefSeq" id="WP_118839065.1">
    <property type="nucleotide sequence ID" value="NZ_CALTRV010000011.1"/>
</dbReference>
<keyword evidence="2" id="KW-1133">Transmembrane helix</keyword>
<evidence type="ECO:0000256" key="2">
    <source>
        <dbReference type="SAM" id="Phobius"/>
    </source>
</evidence>
<keyword evidence="2" id="KW-0472">Membrane</keyword>
<dbReference type="EMBL" id="JANUAU010000002">
    <property type="protein sequence ID" value="MCS3676960.1"/>
    <property type="molecule type" value="Genomic_DNA"/>
</dbReference>
<feature type="region of interest" description="Disordered" evidence="1">
    <location>
        <begin position="99"/>
        <end position="121"/>
    </location>
</feature>
<keyword evidence="2" id="KW-0812">Transmembrane</keyword>
<evidence type="ECO:0000256" key="1">
    <source>
        <dbReference type="SAM" id="MobiDB-lite"/>
    </source>
</evidence>
<evidence type="ECO:0000313" key="3">
    <source>
        <dbReference type="EMBL" id="MCS3676960.1"/>
    </source>
</evidence>
<reference evidence="3" key="1">
    <citation type="submission" date="2022-08" db="EMBL/GenBank/DDBJ databases">
        <title>Genomic Encyclopedia of Type Strains, Phase V (KMG-V): Genome sequencing to study the core and pangenomes of soil and plant-associated prokaryotes.</title>
        <authorList>
            <person name="Whitman W."/>
        </authorList>
    </citation>
    <scope>NUCLEOTIDE SEQUENCE</scope>
    <source>
        <strain evidence="3">0</strain>
    </source>
</reference>
<sequence length="121" mass="11995">MSNPDHSALRLHPASGALILGLDWLLFSENAVTLGLSTPFVAIIGLVVAGLGTGIVQRRYGADGMGVAVLKGLLAGITVGIPLPVAGTAVGGGILALSGLNTGWRSPSEGPPPSSSRDGDS</sequence>
<protein>
    <recommendedName>
        <fullName evidence="5">Phosphoribosylaminoimidazole carboxylase</fullName>
    </recommendedName>
</protein>
<evidence type="ECO:0000313" key="4">
    <source>
        <dbReference type="Proteomes" id="UP001155027"/>
    </source>
</evidence>